<reference evidence="2 3" key="1">
    <citation type="submission" date="2016-10" db="EMBL/GenBank/DDBJ databases">
        <authorList>
            <person name="de Groot N.N."/>
        </authorList>
    </citation>
    <scope>NUCLEOTIDE SEQUENCE [LARGE SCALE GENOMIC DNA]</scope>
    <source>
        <strain evidence="2 3">DSM 19548</strain>
    </source>
</reference>
<dbReference type="OrthoDB" id="6305173at2"/>
<gene>
    <name evidence="2" type="ORF">SAMN04488094_10146</name>
</gene>
<dbReference type="Pfam" id="PF13403">
    <property type="entry name" value="Hint_2"/>
    <property type="match status" value="1"/>
</dbReference>
<evidence type="ECO:0000259" key="1">
    <source>
        <dbReference type="Pfam" id="PF13403"/>
    </source>
</evidence>
<feature type="domain" description="Hedgehog/Intein (Hint)" evidence="1">
    <location>
        <begin position="25"/>
        <end position="171"/>
    </location>
</feature>
<organism evidence="2 3">
    <name type="scientific">Tropicimonas isoalkanivorans</name>
    <dbReference type="NCBI Taxonomy" id="441112"/>
    <lineage>
        <taxon>Bacteria</taxon>
        <taxon>Pseudomonadati</taxon>
        <taxon>Pseudomonadota</taxon>
        <taxon>Alphaproteobacteria</taxon>
        <taxon>Rhodobacterales</taxon>
        <taxon>Roseobacteraceae</taxon>
        <taxon>Tropicimonas</taxon>
    </lineage>
</organism>
<dbReference type="RefSeq" id="WP_093358320.1">
    <property type="nucleotide sequence ID" value="NZ_FOLG01000001.1"/>
</dbReference>
<dbReference type="EMBL" id="FOLG01000001">
    <property type="protein sequence ID" value="SFB70896.1"/>
    <property type="molecule type" value="Genomic_DNA"/>
</dbReference>
<dbReference type="AlphaFoldDB" id="A0A1I1D986"/>
<dbReference type="STRING" id="441112.SAMN04488094_10146"/>
<dbReference type="InterPro" id="IPR036844">
    <property type="entry name" value="Hint_dom_sf"/>
</dbReference>
<keyword evidence="3" id="KW-1185">Reference proteome</keyword>
<protein>
    <submittedName>
        <fullName evidence="2">Hint domain-containing protein</fullName>
    </submittedName>
</protein>
<name>A0A1I1D986_9RHOB</name>
<evidence type="ECO:0000313" key="3">
    <source>
        <dbReference type="Proteomes" id="UP000198728"/>
    </source>
</evidence>
<dbReference type="Gene3D" id="2.170.16.10">
    <property type="entry name" value="Hedgehog/Intein (Hint) domain"/>
    <property type="match status" value="1"/>
</dbReference>
<accession>A0A1I1D986</accession>
<evidence type="ECO:0000313" key="2">
    <source>
        <dbReference type="EMBL" id="SFB70896.1"/>
    </source>
</evidence>
<dbReference type="SUPFAM" id="SSF51294">
    <property type="entry name" value="Hedgehog/intein (Hint) domain"/>
    <property type="match status" value="1"/>
</dbReference>
<dbReference type="InterPro" id="IPR028992">
    <property type="entry name" value="Hedgehog/Intein_dom"/>
</dbReference>
<proteinExistence type="predicted"/>
<sequence>MIDPQQRTSTEAGRTPVPAWSSRVCCFTPGTIVATPAGERPVEDLKAGDAIVTRDHGIQKIRWHGRKDVSSALVAKAPQLQPVRIGAGALGNGLPERDMVVSPNHRMLLVGRQADPCLQDDEVLVAARHLVSASKGIGRLRAGGVSYIHFMCDKHEIVRADGVWTESFQPSDEAIKGLGSAQRTEIFEIFPNLRTSTGRAAYVAARKSPRASEVAVLH</sequence>
<dbReference type="Proteomes" id="UP000198728">
    <property type="component" value="Unassembled WGS sequence"/>
</dbReference>